<dbReference type="KEGG" id="plig:NAG76_20815"/>
<evidence type="ECO:0008006" key="3">
    <source>
        <dbReference type="Google" id="ProtNLM"/>
    </source>
</evidence>
<sequence>MKVKKGRRSWKRLALLGLPVLVILMIGIWLGGASIESATTSRSSVLLSINGIEIPEEEFRMFLQDEKAITADYFSQTYGAEYNEHFWNTDFEGENPIQFAREKALSKLVQVKAEQQLAVQHGLIRSVSYDHIKKQMDKEDNQFGVESLDGIQQYMVYHSKLVVDAKNSFKVKAVSIPETELLQYYELNKAVRFKLPDQVEALVITLEVLDFENMDEVISNLIDEIHSGVKIDDLKKKYFSQYGYVIQHKQYGIDEGKDENSSELEAHLKELAYGLIIGQTSTPTEISGQTYIVVCLDREEEPVSTFDEAKLWIEDVLQDDHFMQQVEKEKSNQVMYVNEEWFNQIQMK</sequence>
<protein>
    <recommendedName>
        <fullName evidence="3">PpiC domain-containing protein</fullName>
    </recommendedName>
</protein>
<reference evidence="1" key="1">
    <citation type="submission" date="2022-05" db="EMBL/GenBank/DDBJ databases">
        <title>Novel bacterial taxa in a minimal lignocellulolytic consortium and its capacity to transform plastics disclosed by genome-resolved metagenomics.</title>
        <authorList>
            <person name="Rodriguez C.A.D."/>
            <person name="Diaz-Garcia L."/>
            <person name="Herrera K."/>
            <person name="Tarazona N.A."/>
            <person name="Sproer C."/>
            <person name="Overmann J."/>
            <person name="Jimenez D.J."/>
        </authorList>
    </citation>
    <scope>NUCLEOTIDE SEQUENCE</scope>
    <source>
        <strain evidence="1">MAG5</strain>
    </source>
</reference>
<dbReference type="Proteomes" id="UP001056756">
    <property type="component" value="Chromosome"/>
</dbReference>
<evidence type="ECO:0000313" key="1">
    <source>
        <dbReference type="EMBL" id="URN94236.1"/>
    </source>
</evidence>
<gene>
    <name evidence="1" type="ORF">NAG76_20815</name>
</gene>
<dbReference type="AlphaFoldDB" id="A0A9J6ZDV7"/>
<evidence type="ECO:0000313" key="2">
    <source>
        <dbReference type="Proteomes" id="UP001056756"/>
    </source>
</evidence>
<accession>A0A9J6ZDV7</accession>
<name>A0A9J6ZDV7_9BACL</name>
<organism evidence="1 2">
    <name type="scientific">Candidatus Pristimantibacillus lignocellulolyticus</name>
    <dbReference type="NCBI Taxonomy" id="2994561"/>
    <lineage>
        <taxon>Bacteria</taxon>
        <taxon>Bacillati</taxon>
        <taxon>Bacillota</taxon>
        <taxon>Bacilli</taxon>
        <taxon>Bacillales</taxon>
        <taxon>Paenibacillaceae</taxon>
        <taxon>Candidatus Pristimantibacillus</taxon>
    </lineage>
</organism>
<proteinExistence type="predicted"/>
<dbReference type="EMBL" id="CP097899">
    <property type="protein sequence ID" value="URN94236.1"/>
    <property type="molecule type" value="Genomic_DNA"/>
</dbReference>